<dbReference type="EMBL" id="BARV01034740">
    <property type="protein sequence ID" value="GAI50104.1"/>
    <property type="molecule type" value="Genomic_DNA"/>
</dbReference>
<protein>
    <recommendedName>
        <fullName evidence="2">UvrA interaction domain-containing protein</fullName>
    </recommendedName>
</protein>
<organism evidence="1">
    <name type="scientific">marine sediment metagenome</name>
    <dbReference type="NCBI Taxonomy" id="412755"/>
    <lineage>
        <taxon>unclassified sequences</taxon>
        <taxon>metagenomes</taxon>
        <taxon>ecological metagenomes</taxon>
    </lineage>
</organism>
<name>X1R3D7_9ZZZZ</name>
<accession>X1R3D7</accession>
<evidence type="ECO:0000313" key="1">
    <source>
        <dbReference type="EMBL" id="GAI50104.1"/>
    </source>
</evidence>
<dbReference type="AlphaFoldDB" id="X1R3D7"/>
<feature type="non-terminal residue" evidence="1">
    <location>
        <position position="1"/>
    </location>
</feature>
<reference evidence="1" key="1">
    <citation type="journal article" date="2014" name="Front. Microbiol.">
        <title>High frequency of phylogenetically diverse reductive dehalogenase-homologous genes in deep subseafloor sedimentary metagenomes.</title>
        <authorList>
            <person name="Kawai M."/>
            <person name="Futagami T."/>
            <person name="Toyoda A."/>
            <person name="Takaki Y."/>
            <person name="Nishi S."/>
            <person name="Hori S."/>
            <person name="Arai W."/>
            <person name="Tsubouchi T."/>
            <person name="Morono Y."/>
            <person name="Uchiyama I."/>
            <person name="Ito T."/>
            <person name="Fujiyama A."/>
            <person name="Inagaki F."/>
            <person name="Takami H."/>
        </authorList>
    </citation>
    <scope>NUCLEOTIDE SEQUENCE</scope>
    <source>
        <strain evidence="1">Expedition CK06-06</strain>
    </source>
</reference>
<evidence type="ECO:0008006" key="2">
    <source>
        <dbReference type="Google" id="ProtNLM"/>
    </source>
</evidence>
<proteinExistence type="predicted"/>
<sequence>SPYGACPECMGLGLKLEFNPDLIIPDLCKISILY</sequence>
<comment type="caution">
    <text evidence="1">The sequence shown here is derived from an EMBL/GenBank/DDBJ whole genome shotgun (WGS) entry which is preliminary data.</text>
</comment>
<gene>
    <name evidence="1" type="ORF">S06H3_54336</name>
</gene>